<comment type="caution">
    <text evidence="2">The sequence shown here is derived from an EMBL/GenBank/DDBJ whole genome shotgun (WGS) entry which is preliminary data.</text>
</comment>
<evidence type="ECO:0000313" key="3">
    <source>
        <dbReference type="Proteomes" id="UP001516023"/>
    </source>
</evidence>
<sequence>MSDSNYKGDSSNDSRDEGSTTVATATGSKDGRGGATIGDTPVGNAPCTAPMLDGVARPLNAVAAAPVGGKGGGLRATDVVVEGAVGMSERRILSRSDDRLTSCAGYAGGESSVSGKVCYHNAANIANYGLLGHAEVVSLRIPLRSFGEFIMEYCKLFDENGLRPDQFGDRGGEGEDSMDAELLVEASVKTGDKLDFAVGKGLDGDVPKVSFIVDSRVFLFFVASNILK</sequence>
<proteinExistence type="predicted"/>
<name>A0ABD3PV50_9STRA</name>
<dbReference type="Proteomes" id="UP001516023">
    <property type="component" value="Unassembled WGS sequence"/>
</dbReference>
<reference evidence="2 3" key="1">
    <citation type="journal article" date="2020" name="G3 (Bethesda)">
        <title>Improved Reference Genome for Cyclotella cryptica CCMP332, a Model for Cell Wall Morphogenesis, Salinity Adaptation, and Lipid Production in Diatoms (Bacillariophyta).</title>
        <authorList>
            <person name="Roberts W.R."/>
            <person name="Downey K.M."/>
            <person name="Ruck E.C."/>
            <person name="Traller J.C."/>
            <person name="Alverson A.J."/>
        </authorList>
    </citation>
    <scope>NUCLEOTIDE SEQUENCE [LARGE SCALE GENOMIC DNA]</scope>
    <source>
        <strain evidence="2 3">CCMP332</strain>
    </source>
</reference>
<evidence type="ECO:0000313" key="2">
    <source>
        <dbReference type="EMBL" id="KAL3790110.1"/>
    </source>
</evidence>
<keyword evidence="3" id="KW-1185">Reference proteome</keyword>
<accession>A0ABD3PV50</accession>
<organism evidence="2 3">
    <name type="scientific">Cyclotella cryptica</name>
    <dbReference type="NCBI Taxonomy" id="29204"/>
    <lineage>
        <taxon>Eukaryota</taxon>
        <taxon>Sar</taxon>
        <taxon>Stramenopiles</taxon>
        <taxon>Ochrophyta</taxon>
        <taxon>Bacillariophyta</taxon>
        <taxon>Coscinodiscophyceae</taxon>
        <taxon>Thalassiosirophycidae</taxon>
        <taxon>Stephanodiscales</taxon>
        <taxon>Stephanodiscaceae</taxon>
        <taxon>Cyclotella</taxon>
    </lineage>
</organism>
<gene>
    <name evidence="2" type="ORF">HJC23_013621</name>
</gene>
<feature type="region of interest" description="Disordered" evidence="1">
    <location>
        <begin position="1"/>
        <end position="42"/>
    </location>
</feature>
<dbReference type="EMBL" id="JABMIG020000133">
    <property type="protein sequence ID" value="KAL3790110.1"/>
    <property type="molecule type" value="Genomic_DNA"/>
</dbReference>
<protein>
    <submittedName>
        <fullName evidence="2">Uncharacterized protein</fullName>
    </submittedName>
</protein>
<evidence type="ECO:0000256" key="1">
    <source>
        <dbReference type="SAM" id="MobiDB-lite"/>
    </source>
</evidence>
<dbReference type="AlphaFoldDB" id="A0ABD3PV50"/>